<dbReference type="SUPFAM" id="SSF51735">
    <property type="entry name" value="NAD(P)-binding Rossmann-fold domains"/>
    <property type="match status" value="1"/>
</dbReference>
<dbReference type="GO" id="GO:0046872">
    <property type="term" value="F:metal ion binding"/>
    <property type="evidence" value="ECO:0007669"/>
    <property type="project" value="InterPro"/>
</dbReference>
<evidence type="ECO:0000313" key="4">
    <source>
        <dbReference type="EMBL" id="MBB3038450.1"/>
    </source>
</evidence>
<sequence length="898" mass="95678">MTHVTENLPGNHKPPPSYPVSWEADVLASDGGVVHLRPITPADSDALVRFHAGLSERTRYLRYFGPYPRMSDRDVKHFTNVDHRDRVSFVLILGDDIIGVGLYESLHYSGTDKSAEVAFVIADAHQGRGLGSILLEHLADAAAQNGITRFEAEVLAENRGMIAVFKEAGYEVSRSYDGSIAHLAFDIDPTEARFTVRDSRERMSEARSVRNVLHPGSIAVIGASTDPSKVGGAVLQNLLAAGFTGPVFPVHPDRVSVRGVRAYPTVRDIPDEVDLAVVAVPAPAIDEVLDDCLAKRVKALVVVSAGFSEASLDGVEAERRLVQSARAHGMRVIGPNALGVANTDPAVAMNASLVPILPPRGRIGFFCQSGALGIAILDTARRRQLGLSTFVSAGNRADLSGNDLLQYWDSDPETDVVLLYLESFGNPRKFSRIARRVARSKPVVAVKSGRHAAPFALAATGVALDESSVSALFEQTGVVQVASISDLFDCALLFGYQPLPGGPRVAVVGNSTALGVLTVDAARGEGLDAADPVDVGPHATPSEFASAISAALGADDVDAVIAVFVPPVAVPAEPYAAALRETARGAAKPLLTTFLGSEGIPNELAVLDDSGAPLRGSVPSYPGPERAVTALARAWRYSRWRSQPISKVVRPERMDPDKARDMIRSWLPVSGHRWLTDEETNRLLECYGIEVVQFRDVHSPDEAIAAAAELGFPVAVKAVGEQWQYRTDLLGVRLDLTRETSVRLAYEAISEITGSSMVRVQKMAAKGIGCTLGLQDDPSFGTLITFGLAGVISELVGDRAYQVPPLTEEAASALINAPKASPLLDGIRGAPPADKAALVELAQRVSALAVDLPEVRELLFHPVLAAPDEASVIGAQIRIGREVAYLDLDNAAGARRLR</sequence>
<dbReference type="SUPFAM" id="SSF55729">
    <property type="entry name" value="Acyl-CoA N-acyltransferases (Nat)"/>
    <property type="match status" value="1"/>
</dbReference>
<organism evidence="4 5">
    <name type="scientific">Hoyosella altamirensis</name>
    <dbReference type="NCBI Taxonomy" id="616997"/>
    <lineage>
        <taxon>Bacteria</taxon>
        <taxon>Bacillati</taxon>
        <taxon>Actinomycetota</taxon>
        <taxon>Actinomycetes</taxon>
        <taxon>Mycobacteriales</taxon>
        <taxon>Hoyosellaceae</taxon>
        <taxon>Hoyosella</taxon>
    </lineage>
</organism>
<accession>A0A839RPJ6</accession>
<evidence type="ECO:0000256" key="1">
    <source>
        <dbReference type="PROSITE-ProRule" id="PRU00409"/>
    </source>
</evidence>
<proteinExistence type="predicted"/>
<dbReference type="Gene3D" id="3.40.50.720">
    <property type="entry name" value="NAD(P)-binding Rossmann-like Domain"/>
    <property type="match status" value="1"/>
</dbReference>
<dbReference type="Gene3D" id="3.30.1490.20">
    <property type="entry name" value="ATP-grasp fold, A domain"/>
    <property type="match status" value="1"/>
</dbReference>
<dbReference type="SUPFAM" id="SSF52210">
    <property type="entry name" value="Succinyl-CoA synthetase domains"/>
    <property type="match status" value="2"/>
</dbReference>
<dbReference type="Gene3D" id="3.40.50.261">
    <property type="entry name" value="Succinyl-CoA synthetase domains"/>
    <property type="match status" value="2"/>
</dbReference>
<feature type="domain" description="ATP-grasp" evidence="2">
    <location>
        <begin position="681"/>
        <end position="718"/>
    </location>
</feature>
<dbReference type="PROSITE" id="PS51186">
    <property type="entry name" value="GNAT"/>
    <property type="match status" value="1"/>
</dbReference>
<evidence type="ECO:0000259" key="2">
    <source>
        <dbReference type="PROSITE" id="PS50975"/>
    </source>
</evidence>
<dbReference type="SUPFAM" id="SSF56059">
    <property type="entry name" value="Glutathione synthetase ATP-binding domain-like"/>
    <property type="match status" value="1"/>
</dbReference>
<evidence type="ECO:0000313" key="5">
    <source>
        <dbReference type="Proteomes" id="UP000567922"/>
    </source>
</evidence>
<dbReference type="Gene3D" id="3.40.630.30">
    <property type="match status" value="1"/>
</dbReference>
<dbReference type="InterPro" id="IPR013815">
    <property type="entry name" value="ATP_grasp_subdomain_1"/>
</dbReference>
<dbReference type="AlphaFoldDB" id="A0A839RPJ6"/>
<dbReference type="InterPro" id="IPR032875">
    <property type="entry name" value="Succ_CoA_lig_flav_dom"/>
</dbReference>
<keyword evidence="5" id="KW-1185">Reference proteome</keyword>
<dbReference type="InterPro" id="IPR016181">
    <property type="entry name" value="Acyl_CoA_acyltransferase"/>
</dbReference>
<dbReference type="EMBL" id="JACHWS010000003">
    <property type="protein sequence ID" value="MBB3038450.1"/>
    <property type="molecule type" value="Genomic_DNA"/>
</dbReference>
<dbReference type="Pfam" id="PF13380">
    <property type="entry name" value="CoA_binding_2"/>
    <property type="match status" value="1"/>
</dbReference>
<gene>
    <name evidence="4" type="ORF">FHU29_002919</name>
</gene>
<dbReference type="RefSeq" id="WP_064440397.1">
    <property type="nucleotide sequence ID" value="NZ_BDDI01000008.1"/>
</dbReference>
<dbReference type="Pfam" id="PF13549">
    <property type="entry name" value="ATP-grasp_5"/>
    <property type="match status" value="1"/>
</dbReference>
<dbReference type="InterPro" id="IPR011761">
    <property type="entry name" value="ATP-grasp"/>
</dbReference>
<dbReference type="GO" id="GO:0016747">
    <property type="term" value="F:acyltransferase activity, transferring groups other than amino-acyl groups"/>
    <property type="evidence" value="ECO:0007669"/>
    <property type="project" value="InterPro"/>
</dbReference>
<dbReference type="OrthoDB" id="190266at2"/>
<dbReference type="SMART" id="SM00881">
    <property type="entry name" value="CoA_binding"/>
    <property type="match status" value="1"/>
</dbReference>
<keyword evidence="4" id="KW-0808">Transferase</keyword>
<dbReference type="InterPro" id="IPR000182">
    <property type="entry name" value="GNAT_dom"/>
</dbReference>
<dbReference type="PANTHER" id="PTHR42793">
    <property type="entry name" value="COA BINDING DOMAIN CONTAINING PROTEIN"/>
    <property type="match status" value="1"/>
</dbReference>
<dbReference type="PROSITE" id="PS50975">
    <property type="entry name" value="ATP_GRASP"/>
    <property type="match status" value="1"/>
</dbReference>
<name>A0A839RPJ6_9ACTN</name>
<dbReference type="CDD" id="cd04301">
    <property type="entry name" value="NAT_SF"/>
    <property type="match status" value="1"/>
</dbReference>
<keyword evidence="1" id="KW-0547">Nucleotide-binding</keyword>
<dbReference type="Proteomes" id="UP000567922">
    <property type="component" value="Unassembled WGS sequence"/>
</dbReference>
<feature type="domain" description="N-acetyltransferase" evidence="3">
    <location>
        <begin position="34"/>
        <end position="197"/>
    </location>
</feature>
<dbReference type="PANTHER" id="PTHR42793:SF1">
    <property type="entry name" value="PEPTIDYL-LYSINE N-ACETYLTRANSFERASE PATZ"/>
    <property type="match status" value="1"/>
</dbReference>
<dbReference type="Pfam" id="PF13607">
    <property type="entry name" value="Succ_CoA_lig"/>
    <property type="match status" value="1"/>
</dbReference>
<dbReference type="Gene3D" id="3.30.470.20">
    <property type="entry name" value="ATP-grasp fold, B domain"/>
    <property type="match status" value="1"/>
</dbReference>
<dbReference type="Pfam" id="PF00583">
    <property type="entry name" value="Acetyltransf_1"/>
    <property type="match status" value="1"/>
</dbReference>
<dbReference type="InterPro" id="IPR016102">
    <property type="entry name" value="Succinyl-CoA_synth-like"/>
</dbReference>
<reference evidence="4 5" key="1">
    <citation type="submission" date="2020-08" db="EMBL/GenBank/DDBJ databases">
        <title>Sequencing the genomes of 1000 actinobacteria strains.</title>
        <authorList>
            <person name="Klenk H.-P."/>
        </authorList>
    </citation>
    <scope>NUCLEOTIDE SEQUENCE [LARGE SCALE GENOMIC DNA]</scope>
    <source>
        <strain evidence="4 5">DSM 45258</strain>
    </source>
</reference>
<dbReference type="GO" id="GO:0005524">
    <property type="term" value="F:ATP binding"/>
    <property type="evidence" value="ECO:0007669"/>
    <property type="project" value="UniProtKB-UniRule"/>
</dbReference>
<dbReference type="InterPro" id="IPR036291">
    <property type="entry name" value="NAD(P)-bd_dom_sf"/>
</dbReference>
<protein>
    <submittedName>
        <fullName evidence="4">Acyl-CoA synthetase (NDP forming)/RimJ/RimL family protein N-acetyltransferase</fullName>
    </submittedName>
</protein>
<evidence type="ECO:0000259" key="3">
    <source>
        <dbReference type="PROSITE" id="PS51186"/>
    </source>
</evidence>
<keyword evidence="1" id="KW-0067">ATP-binding</keyword>
<dbReference type="InterPro" id="IPR003781">
    <property type="entry name" value="CoA-bd"/>
</dbReference>
<comment type="caution">
    <text evidence="4">The sequence shown here is derived from an EMBL/GenBank/DDBJ whole genome shotgun (WGS) entry which is preliminary data.</text>
</comment>